<gene>
    <name evidence="1" type="ORF">METZ01_LOCUS199379</name>
</gene>
<evidence type="ECO:0000313" key="1">
    <source>
        <dbReference type="EMBL" id="SVB46525.1"/>
    </source>
</evidence>
<dbReference type="EMBL" id="UINC01043052">
    <property type="protein sequence ID" value="SVB46525.1"/>
    <property type="molecule type" value="Genomic_DNA"/>
</dbReference>
<sequence length="22" mass="2439">MADRVASNRPEVDISGFDLAQF</sequence>
<accession>A0A382E7V5</accession>
<protein>
    <submittedName>
        <fullName evidence="1">Uncharacterized protein</fullName>
    </submittedName>
</protein>
<reference evidence="1" key="1">
    <citation type="submission" date="2018-05" db="EMBL/GenBank/DDBJ databases">
        <authorList>
            <person name="Lanie J.A."/>
            <person name="Ng W.-L."/>
            <person name="Kazmierczak K.M."/>
            <person name="Andrzejewski T.M."/>
            <person name="Davidsen T.M."/>
            <person name="Wayne K.J."/>
            <person name="Tettelin H."/>
            <person name="Glass J.I."/>
            <person name="Rusch D."/>
            <person name="Podicherti R."/>
            <person name="Tsui H.-C.T."/>
            <person name="Winkler M.E."/>
        </authorList>
    </citation>
    <scope>NUCLEOTIDE SEQUENCE</scope>
</reference>
<dbReference type="AlphaFoldDB" id="A0A382E7V5"/>
<proteinExistence type="predicted"/>
<name>A0A382E7V5_9ZZZZ</name>
<organism evidence="1">
    <name type="scientific">marine metagenome</name>
    <dbReference type="NCBI Taxonomy" id="408172"/>
    <lineage>
        <taxon>unclassified sequences</taxon>
        <taxon>metagenomes</taxon>
        <taxon>ecological metagenomes</taxon>
    </lineage>
</organism>